<dbReference type="GO" id="GO:0000987">
    <property type="term" value="F:cis-regulatory region sequence-specific DNA binding"/>
    <property type="evidence" value="ECO:0007669"/>
    <property type="project" value="UniProtKB-ARBA"/>
</dbReference>
<dbReference type="InterPro" id="IPR001867">
    <property type="entry name" value="OmpR/PhoB-type_DNA-bd"/>
</dbReference>
<evidence type="ECO:0000313" key="13">
    <source>
        <dbReference type="Proteomes" id="UP000277094"/>
    </source>
</evidence>
<evidence type="ECO:0000256" key="8">
    <source>
        <dbReference type="PROSITE-ProRule" id="PRU00169"/>
    </source>
</evidence>
<protein>
    <submittedName>
        <fullName evidence="12">DNA-binding response regulator</fullName>
    </submittedName>
</protein>
<dbReference type="PROSITE" id="PS51755">
    <property type="entry name" value="OMPR_PHOB"/>
    <property type="match status" value="1"/>
</dbReference>
<dbReference type="PROSITE" id="PS50110">
    <property type="entry name" value="RESPONSE_REGULATORY"/>
    <property type="match status" value="1"/>
</dbReference>
<evidence type="ECO:0000256" key="6">
    <source>
        <dbReference type="ARBA" id="ARBA00023125"/>
    </source>
</evidence>
<evidence type="ECO:0000256" key="5">
    <source>
        <dbReference type="ARBA" id="ARBA00023015"/>
    </source>
</evidence>
<feature type="domain" description="OmpR/PhoB-type" evidence="11">
    <location>
        <begin position="122"/>
        <end position="221"/>
    </location>
</feature>
<dbReference type="PANTHER" id="PTHR48111:SF50">
    <property type="entry name" value="KDP OPERON TRANSCRIPTIONAL REGULATORY PROTEIN KDPE"/>
    <property type="match status" value="1"/>
</dbReference>
<evidence type="ECO:0000256" key="4">
    <source>
        <dbReference type="ARBA" id="ARBA00023012"/>
    </source>
</evidence>
<evidence type="ECO:0000256" key="9">
    <source>
        <dbReference type="PROSITE-ProRule" id="PRU01091"/>
    </source>
</evidence>
<dbReference type="CDD" id="cd00383">
    <property type="entry name" value="trans_reg_C"/>
    <property type="match status" value="1"/>
</dbReference>
<dbReference type="GO" id="GO:0005829">
    <property type="term" value="C:cytosol"/>
    <property type="evidence" value="ECO:0007669"/>
    <property type="project" value="TreeGrafter"/>
</dbReference>
<dbReference type="PANTHER" id="PTHR48111">
    <property type="entry name" value="REGULATOR OF RPOS"/>
    <property type="match status" value="1"/>
</dbReference>
<dbReference type="Gene3D" id="3.40.50.2300">
    <property type="match status" value="1"/>
</dbReference>
<dbReference type="GO" id="GO:0000156">
    <property type="term" value="F:phosphorelay response regulator activity"/>
    <property type="evidence" value="ECO:0007669"/>
    <property type="project" value="TreeGrafter"/>
</dbReference>
<dbReference type="GO" id="GO:0032993">
    <property type="term" value="C:protein-DNA complex"/>
    <property type="evidence" value="ECO:0007669"/>
    <property type="project" value="TreeGrafter"/>
</dbReference>
<organism evidence="12 13">
    <name type="scientific">Nocardioides marmorisolisilvae</name>
    <dbReference type="NCBI Taxonomy" id="1542737"/>
    <lineage>
        <taxon>Bacteria</taxon>
        <taxon>Bacillati</taxon>
        <taxon>Actinomycetota</taxon>
        <taxon>Actinomycetes</taxon>
        <taxon>Propionibacteriales</taxon>
        <taxon>Nocardioidaceae</taxon>
        <taxon>Nocardioides</taxon>
    </lineage>
</organism>
<gene>
    <name evidence="12" type="ORF">EFL95_14460</name>
</gene>
<dbReference type="InterPro" id="IPR039420">
    <property type="entry name" value="WalR-like"/>
</dbReference>
<comment type="caution">
    <text evidence="12">The sequence shown here is derived from an EMBL/GenBank/DDBJ whole genome shotgun (WGS) entry which is preliminary data.</text>
</comment>
<keyword evidence="4" id="KW-0902">Two-component regulatory system</keyword>
<dbReference type="FunFam" id="3.40.50.2300:FF:000021">
    <property type="entry name" value="Two-component system response regulator KdpE"/>
    <property type="match status" value="1"/>
</dbReference>
<name>A0A3N0DWX7_9ACTN</name>
<feature type="modified residue" description="4-aspartylphosphate" evidence="8">
    <location>
        <position position="52"/>
    </location>
</feature>
<keyword evidence="13" id="KW-1185">Reference proteome</keyword>
<dbReference type="SUPFAM" id="SSF52172">
    <property type="entry name" value="CheY-like"/>
    <property type="match status" value="1"/>
</dbReference>
<dbReference type="EMBL" id="RJSG01000002">
    <property type="protein sequence ID" value="RNL80109.1"/>
    <property type="molecule type" value="Genomic_DNA"/>
</dbReference>
<feature type="DNA-binding region" description="OmpR/PhoB-type" evidence="9">
    <location>
        <begin position="122"/>
        <end position="221"/>
    </location>
</feature>
<accession>A0A3N0DWX7</accession>
<evidence type="ECO:0000259" key="11">
    <source>
        <dbReference type="PROSITE" id="PS51755"/>
    </source>
</evidence>
<dbReference type="InterPro" id="IPR036388">
    <property type="entry name" value="WH-like_DNA-bd_sf"/>
</dbReference>
<evidence type="ECO:0000256" key="3">
    <source>
        <dbReference type="ARBA" id="ARBA00022553"/>
    </source>
</evidence>
<proteinExistence type="predicted"/>
<sequence length="221" mass="24425">MIRILVVEDETAIRRSLEIGLRAHGYDVLIAADGRTAIQACTEDAPDLVLLDLGLPDLTGFEVLRQLRTWSTVPVIVLSARHGSGDKVEALDLGADDYVTKPFGLDELLARVRAAGRRAQTSERIVTDDFVIDLGAAQVLVDGEPVRLTPIEWKLLAVLAASPGRLVGRVDLLHQVWGPAYEGETNYLRVYVANLRRKLEPEPARPRYLHTEPGLGYRFTP</sequence>
<dbReference type="SMART" id="SM00862">
    <property type="entry name" value="Trans_reg_C"/>
    <property type="match status" value="1"/>
</dbReference>
<keyword evidence="5" id="KW-0805">Transcription regulation</keyword>
<reference evidence="12 13" key="1">
    <citation type="submission" date="2018-11" db="EMBL/GenBank/DDBJ databases">
        <authorList>
            <person name="Li F."/>
        </authorList>
    </citation>
    <scope>NUCLEOTIDE SEQUENCE [LARGE SCALE GENOMIC DNA]</scope>
    <source>
        <strain evidence="12 13">KIS18-7</strain>
    </source>
</reference>
<comment type="subcellular location">
    <subcellularLocation>
        <location evidence="1">Cytoplasm</location>
    </subcellularLocation>
</comment>
<evidence type="ECO:0000313" key="12">
    <source>
        <dbReference type="EMBL" id="RNL80109.1"/>
    </source>
</evidence>
<evidence type="ECO:0000256" key="2">
    <source>
        <dbReference type="ARBA" id="ARBA00022490"/>
    </source>
</evidence>
<dbReference type="Pfam" id="PF00486">
    <property type="entry name" value="Trans_reg_C"/>
    <property type="match status" value="1"/>
</dbReference>
<dbReference type="GO" id="GO:0042802">
    <property type="term" value="F:identical protein binding"/>
    <property type="evidence" value="ECO:0007669"/>
    <property type="project" value="UniProtKB-ARBA"/>
</dbReference>
<dbReference type="CDD" id="cd17620">
    <property type="entry name" value="REC_OmpR_KdpE-like"/>
    <property type="match status" value="1"/>
</dbReference>
<dbReference type="Proteomes" id="UP000277094">
    <property type="component" value="Unassembled WGS sequence"/>
</dbReference>
<dbReference type="InterPro" id="IPR001789">
    <property type="entry name" value="Sig_transdc_resp-reg_receiver"/>
</dbReference>
<dbReference type="InterPro" id="IPR011006">
    <property type="entry name" value="CheY-like_superfamily"/>
</dbReference>
<dbReference type="Pfam" id="PF00072">
    <property type="entry name" value="Response_reg"/>
    <property type="match status" value="1"/>
</dbReference>
<dbReference type="Gene3D" id="1.10.10.10">
    <property type="entry name" value="Winged helix-like DNA-binding domain superfamily/Winged helix DNA-binding domain"/>
    <property type="match status" value="1"/>
</dbReference>
<keyword evidence="3 8" id="KW-0597">Phosphoprotein</keyword>
<dbReference type="Gene3D" id="6.10.250.690">
    <property type="match status" value="1"/>
</dbReference>
<evidence type="ECO:0000256" key="1">
    <source>
        <dbReference type="ARBA" id="ARBA00004496"/>
    </source>
</evidence>
<feature type="domain" description="Response regulatory" evidence="10">
    <location>
        <begin position="3"/>
        <end position="116"/>
    </location>
</feature>
<keyword evidence="6 9" id="KW-0238">DNA-binding</keyword>
<dbReference type="SMART" id="SM00448">
    <property type="entry name" value="REC"/>
    <property type="match status" value="1"/>
</dbReference>
<keyword evidence="7" id="KW-0804">Transcription</keyword>
<keyword evidence="2" id="KW-0963">Cytoplasm</keyword>
<evidence type="ECO:0000256" key="7">
    <source>
        <dbReference type="ARBA" id="ARBA00023163"/>
    </source>
</evidence>
<dbReference type="OrthoDB" id="5511894at2"/>
<evidence type="ECO:0000259" key="10">
    <source>
        <dbReference type="PROSITE" id="PS50110"/>
    </source>
</evidence>
<dbReference type="GO" id="GO:0045893">
    <property type="term" value="P:positive regulation of DNA-templated transcription"/>
    <property type="evidence" value="ECO:0007669"/>
    <property type="project" value="UniProtKB-ARBA"/>
</dbReference>
<dbReference type="AlphaFoldDB" id="A0A3N0DWX7"/>